<protein>
    <submittedName>
        <fullName evidence="1">Uncharacterized protein</fullName>
    </submittedName>
</protein>
<organism evidence="1 2">
    <name type="scientific">Dysgonomonas termitidis</name>
    <dbReference type="NCBI Taxonomy" id="1516126"/>
    <lineage>
        <taxon>Bacteria</taxon>
        <taxon>Pseudomonadati</taxon>
        <taxon>Bacteroidota</taxon>
        <taxon>Bacteroidia</taxon>
        <taxon>Bacteroidales</taxon>
        <taxon>Dysgonomonadaceae</taxon>
        <taxon>Dysgonomonas</taxon>
    </lineage>
</organism>
<proteinExistence type="predicted"/>
<sequence length="133" mass="15177">MTLEQIKKQYPDAAKSKITVEKKVLMSHNLYKDADLRAYLQPLFPNSSILYCNCSGRKIEAITSEEAFPEELRRRSMVPGTKVIMTGAEKDHYPDRIWTVTHGPQLMCGELVVWLDGFSGAYSCEYLEIKQEG</sequence>
<dbReference type="RefSeq" id="WP_379994787.1">
    <property type="nucleotide sequence ID" value="NZ_JBHSGN010000057.1"/>
</dbReference>
<dbReference type="Proteomes" id="UP001596023">
    <property type="component" value="Unassembled WGS sequence"/>
</dbReference>
<reference evidence="2" key="1">
    <citation type="journal article" date="2019" name="Int. J. Syst. Evol. Microbiol.">
        <title>The Global Catalogue of Microorganisms (GCM) 10K type strain sequencing project: providing services to taxonomists for standard genome sequencing and annotation.</title>
        <authorList>
            <consortium name="The Broad Institute Genomics Platform"/>
            <consortium name="The Broad Institute Genome Sequencing Center for Infectious Disease"/>
            <person name="Wu L."/>
            <person name="Ma J."/>
        </authorList>
    </citation>
    <scope>NUCLEOTIDE SEQUENCE [LARGE SCALE GENOMIC DNA]</scope>
    <source>
        <strain evidence="2">CCUG 66188</strain>
    </source>
</reference>
<accession>A0ABV9KV33</accession>
<dbReference type="EMBL" id="JBHSGN010000057">
    <property type="protein sequence ID" value="MFC4673476.1"/>
    <property type="molecule type" value="Genomic_DNA"/>
</dbReference>
<gene>
    <name evidence="1" type="ORF">ACFO6W_07215</name>
</gene>
<evidence type="ECO:0000313" key="2">
    <source>
        <dbReference type="Proteomes" id="UP001596023"/>
    </source>
</evidence>
<keyword evidence="2" id="KW-1185">Reference proteome</keyword>
<name>A0ABV9KV33_9BACT</name>
<evidence type="ECO:0000313" key="1">
    <source>
        <dbReference type="EMBL" id="MFC4673476.1"/>
    </source>
</evidence>
<comment type="caution">
    <text evidence="1">The sequence shown here is derived from an EMBL/GenBank/DDBJ whole genome shotgun (WGS) entry which is preliminary data.</text>
</comment>